<dbReference type="SUPFAM" id="SSF51735">
    <property type="entry name" value="NAD(P)-binding Rossmann-fold domains"/>
    <property type="match status" value="1"/>
</dbReference>
<evidence type="ECO:0000313" key="3">
    <source>
        <dbReference type="EMBL" id="KDQ23511.1"/>
    </source>
</evidence>
<dbReference type="GO" id="GO:0016491">
    <property type="term" value="F:oxidoreductase activity"/>
    <property type="evidence" value="ECO:0007669"/>
    <property type="project" value="UniProtKB-KW"/>
</dbReference>
<dbReference type="PANTHER" id="PTHR24321:SF8">
    <property type="entry name" value="ESTRADIOL 17-BETA-DEHYDROGENASE 8-RELATED"/>
    <property type="match status" value="1"/>
</dbReference>
<comment type="similarity">
    <text evidence="1">Belongs to the short-chain dehydrogenases/reductases (SDR) family.</text>
</comment>
<dbReference type="OrthoDB" id="10253736at2759"/>
<evidence type="ECO:0000256" key="1">
    <source>
        <dbReference type="ARBA" id="ARBA00006484"/>
    </source>
</evidence>
<protein>
    <recommendedName>
        <fullName evidence="5">Ketoreductase (KR) domain-containing protein</fullName>
    </recommendedName>
</protein>
<dbReference type="EMBL" id="KL198013">
    <property type="protein sequence ID" value="KDQ23511.1"/>
    <property type="molecule type" value="Genomic_DNA"/>
</dbReference>
<keyword evidence="2" id="KW-0560">Oxidoreductase</keyword>
<evidence type="ECO:0000313" key="4">
    <source>
        <dbReference type="Proteomes" id="UP000027073"/>
    </source>
</evidence>
<dbReference type="PANTHER" id="PTHR24321">
    <property type="entry name" value="DEHYDROGENASES, SHORT CHAIN"/>
    <property type="match status" value="1"/>
</dbReference>
<name>A0A067NIC5_PLEO1</name>
<organism evidence="3 4">
    <name type="scientific">Pleurotus ostreatus (strain PC15)</name>
    <name type="common">Oyster mushroom</name>
    <dbReference type="NCBI Taxonomy" id="1137138"/>
    <lineage>
        <taxon>Eukaryota</taxon>
        <taxon>Fungi</taxon>
        <taxon>Dikarya</taxon>
        <taxon>Basidiomycota</taxon>
        <taxon>Agaricomycotina</taxon>
        <taxon>Agaricomycetes</taxon>
        <taxon>Agaricomycetidae</taxon>
        <taxon>Agaricales</taxon>
        <taxon>Pleurotineae</taxon>
        <taxon>Pleurotaceae</taxon>
        <taxon>Pleurotus</taxon>
    </lineage>
</organism>
<accession>A0A067NIC5</accession>
<dbReference type="Pfam" id="PF00106">
    <property type="entry name" value="adh_short"/>
    <property type="match status" value="1"/>
</dbReference>
<dbReference type="Proteomes" id="UP000027073">
    <property type="component" value="Unassembled WGS sequence"/>
</dbReference>
<dbReference type="VEuPathDB" id="FungiDB:PLEOSDRAFT_1079599"/>
<evidence type="ECO:0000256" key="2">
    <source>
        <dbReference type="ARBA" id="ARBA00023002"/>
    </source>
</evidence>
<dbReference type="STRING" id="1137138.A0A067NIC5"/>
<dbReference type="HOGENOM" id="CLU_010194_1_3_1"/>
<sequence length="221" mass="23775">MPVSYNSWIFVSLSSCYPSTEQGAKITAHYNTNISPLRNLIESFGPSQGDGESDFGPVRIIVINHGILPTATMPITAMSLERWNHTINTNLTSPFLVAREYLKQLSLAADEVKAKANIAFNGSTAGKFGWDGCADYATTKSAMMYGLTLSLKKEIVKIAPGRVKSFPLSRAPLKKVASARDIANQIALISSPTLSGHVSGQVLMVDGGMEGILVQQDTRAI</sequence>
<dbReference type="InParanoid" id="A0A067NIC5"/>
<dbReference type="Gene3D" id="3.40.50.720">
    <property type="entry name" value="NAD(P)-binding Rossmann-like Domain"/>
    <property type="match status" value="1"/>
</dbReference>
<evidence type="ECO:0008006" key="5">
    <source>
        <dbReference type="Google" id="ProtNLM"/>
    </source>
</evidence>
<reference evidence="4" key="1">
    <citation type="journal article" date="2014" name="Proc. Natl. Acad. Sci. U.S.A.">
        <title>Extensive sampling of basidiomycete genomes demonstrates inadequacy of the white-rot/brown-rot paradigm for wood decay fungi.</title>
        <authorList>
            <person name="Riley R."/>
            <person name="Salamov A.A."/>
            <person name="Brown D.W."/>
            <person name="Nagy L.G."/>
            <person name="Floudas D."/>
            <person name="Held B.W."/>
            <person name="Levasseur A."/>
            <person name="Lombard V."/>
            <person name="Morin E."/>
            <person name="Otillar R."/>
            <person name="Lindquist E.A."/>
            <person name="Sun H."/>
            <person name="LaButti K.M."/>
            <person name="Schmutz J."/>
            <person name="Jabbour D."/>
            <person name="Luo H."/>
            <person name="Baker S.E."/>
            <person name="Pisabarro A.G."/>
            <person name="Walton J.D."/>
            <person name="Blanchette R.A."/>
            <person name="Henrissat B."/>
            <person name="Martin F."/>
            <person name="Cullen D."/>
            <person name="Hibbett D.S."/>
            <person name="Grigoriev I.V."/>
        </authorList>
    </citation>
    <scope>NUCLEOTIDE SEQUENCE [LARGE SCALE GENOMIC DNA]</scope>
    <source>
        <strain evidence="4">PC15</strain>
    </source>
</reference>
<proteinExistence type="inferred from homology"/>
<dbReference type="InterPro" id="IPR036291">
    <property type="entry name" value="NAD(P)-bd_dom_sf"/>
</dbReference>
<dbReference type="AlphaFoldDB" id="A0A067NIC5"/>
<gene>
    <name evidence="3" type="ORF">PLEOSDRAFT_1079599</name>
</gene>
<dbReference type="InterPro" id="IPR002347">
    <property type="entry name" value="SDR_fam"/>
</dbReference>